<dbReference type="Proteomes" id="UP000387223">
    <property type="component" value="Unassembled WGS sequence"/>
</dbReference>
<proteinExistence type="predicted"/>
<accession>A0A5M3Q0C9</accession>
<evidence type="ECO:0000313" key="1">
    <source>
        <dbReference type="EMBL" id="GBO88628.1"/>
    </source>
</evidence>
<protein>
    <submittedName>
        <fullName evidence="1">Uncharacterized protein</fullName>
    </submittedName>
</protein>
<dbReference type="AlphaFoldDB" id="A0A5M3Q0C9"/>
<name>A0A5M3Q0C9_9GAMM</name>
<reference evidence="1 2" key="1">
    <citation type="journal article" date="2019" name="J. Gen. Appl. Microbiol.">
        <title>Aerobic degradation of cis-dichloroethene by the marine bacterium Marinobacter salsuginis strain 5N-3.</title>
        <authorList>
            <person name="Inoue Y."/>
            <person name="Fukunaga Y."/>
            <person name="Katsumata H."/>
            <person name="Ohji S."/>
            <person name="Hosoyama A."/>
            <person name="Mori K."/>
            <person name="Ando K."/>
        </authorList>
    </citation>
    <scope>NUCLEOTIDE SEQUENCE [LARGE SCALE GENOMIC DNA]</scope>
    <source>
        <strain evidence="1 2">NBRC 109114</strain>
    </source>
</reference>
<gene>
    <name evidence="1" type="ORF">MSSD14B_22960</name>
</gene>
<dbReference type="EMBL" id="BGZI01000015">
    <property type="protein sequence ID" value="GBO88628.1"/>
    <property type="molecule type" value="Genomic_DNA"/>
</dbReference>
<evidence type="ECO:0000313" key="2">
    <source>
        <dbReference type="Proteomes" id="UP000387223"/>
    </source>
</evidence>
<comment type="caution">
    <text evidence="1">The sequence shown here is derived from an EMBL/GenBank/DDBJ whole genome shotgun (WGS) entry which is preliminary data.</text>
</comment>
<organism evidence="1 2">
    <name type="scientific">Marinobacter salsuginis</name>
    <dbReference type="NCBI Taxonomy" id="418719"/>
    <lineage>
        <taxon>Bacteria</taxon>
        <taxon>Pseudomonadati</taxon>
        <taxon>Pseudomonadota</taxon>
        <taxon>Gammaproteobacteria</taxon>
        <taxon>Pseudomonadales</taxon>
        <taxon>Marinobacteraceae</taxon>
        <taxon>Marinobacter</taxon>
    </lineage>
</organism>
<sequence>MFVGAPQAKASFGCEVLLCLAANQGTPQECKPILKKLYKRLAKGKGFPSCQMESGPDIGGGASNAALPKPERGIARFIPQHKICLDWDRKINQRGDFVGKYCRKEKVIQEHYDHSGKTCRQWFPIPGGRYGAARDGQSDPMYHLRTECQRKSKRFVRVTGAGIEGEYYYY</sequence>